<feature type="compositionally biased region" description="Basic and acidic residues" evidence="1">
    <location>
        <begin position="25"/>
        <end position="38"/>
    </location>
</feature>
<feature type="region of interest" description="Disordered" evidence="1">
    <location>
        <begin position="1"/>
        <end position="88"/>
    </location>
</feature>
<accession>A0AAV7S626</accession>
<evidence type="ECO:0000313" key="3">
    <source>
        <dbReference type="Proteomes" id="UP001066276"/>
    </source>
</evidence>
<organism evidence="2 3">
    <name type="scientific">Pleurodeles waltl</name>
    <name type="common">Iberian ribbed newt</name>
    <dbReference type="NCBI Taxonomy" id="8319"/>
    <lineage>
        <taxon>Eukaryota</taxon>
        <taxon>Metazoa</taxon>
        <taxon>Chordata</taxon>
        <taxon>Craniata</taxon>
        <taxon>Vertebrata</taxon>
        <taxon>Euteleostomi</taxon>
        <taxon>Amphibia</taxon>
        <taxon>Batrachia</taxon>
        <taxon>Caudata</taxon>
        <taxon>Salamandroidea</taxon>
        <taxon>Salamandridae</taxon>
        <taxon>Pleurodelinae</taxon>
        <taxon>Pleurodeles</taxon>
    </lineage>
</organism>
<gene>
    <name evidence="2" type="ORF">NDU88_000971</name>
</gene>
<evidence type="ECO:0000313" key="2">
    <source>
        <dbReference type="EMBL" id="KAJ1160469.1"/>
    </source>
</evidence>
<feature type="region of interest" description="Disordered" evidence="1">
    <location>
        <begin position="112"/>
        <end position="201"/>
    </location>
</feature>
<evidence type="ECO:0000256" key="1">
    <source>
        <dbReference type="SAM" id="MobiDB-lite"/>
    </source>
</evidence>
<keyword evidence="3" id="KW-1185">Reference proteome</keyword>
<proteinExistence type="predicted"/>
<name>A0AAV7S626_PLEWA</name>
<dbReference type="AlphaFoldDB" id="A0AAV7S626"/>
<feature type="compositionally biased region" description="Polar residues" evidence="1">
    <location>
        <begin position="187"/>
        <end position="201"/>
    </location>
</feature>
<sequence>MQSHVSMVLERPHPPPRAVRLNHRQLLELRVVQRDKTCRARGAGRPSPGAQPAPVKRNPRSRRPPQAHSLRLGAGAASLPSESAPPLRQSTLAAVRRERVRGPRQCRCDAGRCFAPMGPASEPRPPRCTSAPPKTAAHSSLPKLRSQVRVKRCRRSETLSADRLTRISRTSSQFSDSSPSSWKGKYNYQTPTRYSPKSTMP</sequence>
<feature type="compositionally biased region" description="Low complexity" evidence="1">
    <location>
        <begin position="168"/>
        <end position="181"/>
    </location>
</feature>
<comment type="caution">
    <text evidence="2">The sequence shown here is derived from an EMBL/GenBank/DDBJ whole genome shotgun (WGS) entry which is preliminary data.</text>
</comment>
<protein>
    <submittedName>
        <fullName evidence="2">Uncharacterized protein</fullName>
    </submittedName>
</protein>
<dbReference type="Proteomes" id="UP001066276">
    <property type="component" value="Chromosome 4_2"/>
</dbReference>
<reference evidence="2" key="1">
    <citation type="journal article" date="2022" name="bioRxiv">
        <title>Sequencing and chromosome-scale assembly of the giantPleurodeles waltlgenome.</title>
        <authorList>
            <person name="Brown T."/>
            <person name="Elewa A."/>
            <person name="Iarovenko S."/>
            <person name="Subramanian E."/>
            <person name="Araus A.J."/>
            <person name="Petzold A."/>
            <person name="Susuki M."/>
            <person name="Suzuki K.-i.T."/>
            <person name="Hayashi T."/>
            <person name="Toyoda A."/>
            <person name="Oliveira C."/>
            <person name="Osipova E."/>
            <person name="Leigh N.D."/>
            <person name="Simon A."/>
            <person name="Yun M.H."/>
        </authorList>
    </citation>
    <scope>NUCLEOTIDE SEQUENCE</scope>
    <source>
        <strain evidence="2">20211129_DDA</strain>
        <tissue evidence="2">Liver</tissue>
    </source>
</reference>
<dbReference type="EMBL" id="JANPWB010000008">
    <property type="protein sequence ID" value="KAJ1160469.1"/>
    <property type="molecule type" value="Genomic_DNA"/>
</dbReference>